<dbReference type="AlphaFoldDB" id="A0AAW0RE78"/>
<dbReference type="InterPro" id="IPR001878">
    <property type="entry name" value="Znf_CCHC"/>
</dbReference>
<dbReference type="InterPro" id="IPR004087">
    <property type="entry name" value="KH_dom"/>
</dbReference>
<keyword evidence="7 12" id="KW-0862">Zinc</keyword>
<dbReference type="SUPFAM" id="SSF57756">
    <property type="entry name" value="Retrovirus zinc finger-like domains"/>
    <property type="match status" value="1"/>
</dbReference>
<keyword evidence="6 11" id="KW-0863">Zinc-finger</keyword>
<feature type="region of interest" description="Disordered" evidence="13">
    <location>
        <begin position="62"/>
        <end position="83"/>
    </location>
</feature>
<feature type="domain" description="CCHC-type" evidence="14">
    <location>
        <begin position="277"/>
        <end position="292"/>
    </location>
</feature>
<keyword evidence="9 12" id="KW-0508">mRNA splicing</keyword>
<dbReference type="InterPro" id="IPR036612">
    <property type="entry name" value="KH_dom_type_1_sf"/>
</dbReference>
<evidence type="ECO:0000256" key="10">
    <source>
        <dbReference type="ARBA" id="ARBA00023242"/>
    </source>
</evidence>
<comment type="subcellular location">
    <subcellularLocation>
        <location evidence="1 12">Nucleus</location>
    </subcellularLocation>
</comment>
<comment type="function">
    <text evidence="12">Necessary for the splicing of pre-mRNA. Has a role in the recognition of the branch site (5'-UACUAAC-3'), the pyrimidine tract and the 3'-splice site at the 3'-end of introns.</text>
</comment>
<dbReference type="SUPFAM" id="SSF54791">
    <property type="entry name" value="Eukaryotic type KH-domain (KH-domain type I)"/>
    <property type="match status" value="1"/>
</dbReference>
<evidence type="ECO:0000256" key="13">
    <source>
        <dbReference type="SAM" id="MobiDB-lite"/>
    </source>
</evidence>
<evidence type="ECO:0000256" key="7">
    <source>
        <dbReference type="ARBA" id="ARBA00022833"/>
    </source>
</evidence>
<dbReference type="Gene3D" id="6.10.140.1790">
    <property type="match status" value="1"/>
</dbReference>
<dbReference type="GO" id="GO:0003729">
    <property type="term" value="F:mRNA binding"/>
    <property type="evidence" value="ECO:0007669"/>
    <property type="project" value="TreeGrafter"/>
</dbReference>
<dbReference type="PROSITE" id="PS50158">
    <property type="entry name" value="ZF_CCHC"/>
    <property type="match status" value="1"/>
</dbReference>
<evidence type="ECO:0000256" key="12">
    <source>
        <dbReference type="RuleBase" id="RU367126"/>
    </source>
</evidence>
<sequence>MAMTQSTTRQTRWGPESMAFRLTGLKASITGAMTNEQKEAYALHVRIEEITQEFRFGHDLVSADLPRRPPSPDPQYDQAGQRINTRATRRHQDLERERHALIQQALRIIPHYRPPRDYKGGFQHRTAVEDKVYVPVKEFPELNFIGQLLGPRGRTLKELSSQSGAHILIRGKGSVKEGSAARGRRVRAPAYGRGARCAEDPEEPLHCLITADCRDKADAAKRLVQSVIEDTITLPEHTNERKRGQLRDLAIANGTFRDDEGRGRGLITADTTQGVTCHGCGNGGHIMRDCPDDRGKQQRASASHKHGALPPWRREQNADQGGDNIDLVCQQFLNGIGA</sequence>
<evidence type="ECO:0000256" key="2">
    <source>
        <dbReference type="ARBA" id="ARBA00010382"/>
    </source>
</evidence>
<dbReference type="InterPro" id="IPR055256">
    <property type="entry name" value="KH_1_KHDC4/BBP-like"/>
</dbReference>
<dbReference type="Pfam" id="PF16275">
    <property type="entry name" value="SF1-HH"/>
    <property type="match status" value="1"/>
</dbReference>
<dbReference type="Proteomes" id="UP001392437">
    <property type="component" value="Unassembled WGS sequence"/>
</dbReference>
<evidence type="ECO:0000256" key="6">
    <source>
        <dbReference type="ARBA" id="ARBA00022771"/>
    </source>
</evidence>
<dbReference type="InterPro" id="IPR047086">
    <property type="entry name" value="SF1-HH_sf"/>
</dbReference>
<reference evidence="15 16" key="1">
    <citation type="submission" date="2023-01" db="EMBL/GenBank/DDBJ databases">
        <title>Analysis of 21 Apiospora genomes using comparative genomics revels a genus with tremendous synthesis potential of carbohydrate active enzymes and secondary metabolites.</title>
        <authorList>
            <person name="Sorensen T."/>
        </authorList>
    </citation>
    <scope>NUCLEOTIDE SEQUENCE [LARGE SCALE GENOMIC DNA]</scope>
    <source>
        <strain evidence="15 16">CBS 117206</strain>
    </source>
</reference>
<dbReference type="GO" id="GO:0048024">
    <property type="term" value="P:regulation of mRNA splicing, via spliceosome"/>
    <property type="evidence" value="ECO:0007669"/>
    <property type="project" value="TreeGrafter"/>
</dbReference>
<dbReference type="InterPro" id="IPR032570">
    <property type="entry name" value="SF1-HH"/>
</dbReference>
<comment type="caution">
    <text evidence="15">The sequence shown here is derived from an EMBL/GenBank/DDBJ whole genome shotgun (WGS) entry which is preliminary data.</text>
</comment>
<dbReference type="GO" id="GO:0008270">
    <property type="term" value="F:zinc ion binding"/>
    <property type="evidence" value="ECO:0007669"/>
    <property type="project" value="UniProtKB-UniRule"/>
</dbReference>
<dbReference type="SMART" id="SM00322">
    <property type="entry name" value="KH"/>
    <property type="match status" value="1"/>
</dbReference>
<evidence type="ECO:0000313" key="15">
    <source>
        <dbReference type="EMBL" id="KAK8133158.1"/>
    </source>
</evidence>
<organism evidence="15 16">
    <name type="scientific">Apiospora kogelbergensis</name>
    <dbReference type="NCBI Taxonomy" id="1337665"/>
    <lineage>
        <taxon>Eukaryota</taxon>
        <taxon>Fungi</taxon>
        <taxon>Dikarya</taxon>
        <taxon>Ascomycota</taxon>
        <taxon>Pezizomycotina</taxon>
        <taxon>Sordariomycetes</taxon>
        <taxon>Xylariomycetidae</taxon>
        <taxon>Amphisphaeriales</taxon>
        <taxon>Apiosporaceae</taxon>
        <taxon>Apiospora</taxon>
    </lineage>
</organism>
<evidence type="ECO:0000256" key="4">
    <source>
        <dbReference type="ARBA" id="ARBA00022664"/>
    </source>
</evidence>
<dbReference type="InterPro" id="IPR045071">
    <property type="entry name" value="BBP-like"/>
</dbReference>
<proteinExistence type="inferred from homology"/>
<evidence type="ECO:0000256" key="8">
    <source>
        <dbReference type="ARBA" id="ARBA00022884"/>
    </source>
</evidence>
<comment type="similarity">
    <text evidence="2 12">Belongs to the BBP/SF1 family.</text>
</comment>
<keyword evidence="8" id="KW-0694">RNA-binding</keyword>
<dbReference type="GO" id="GO:0005681">
    <property type="term" value="C:spliceosomal complex"/>
    <property type="evidence" value="ECO:0007669"/>
    <property type="project" value="UniProtKB-KW"/>
</dbReference>
<dbReference type="GO" id="GO:0000398">
    <property type="term" value="P:mRNA splicing, via spliceosome"/>
    <property type="evidence" value="ECO:0007669"/>
    <property type="project" value="UniProtKB-UniRule"/>
</dbReference>
<evidence type="ECO:0000256" key="11">
    <source>
        <dbReference type="PROSITE-ProRule" id="PRU00047"/>
    </source>
</evidence>
<keyword evidence="10 12" id="KW-0539">Nucleus</keyword>
<accession>A0AAW0RE78</accession>
<dbReference type="PANTHER" id="PTHR11208">
    <property type="entry name" value="RNA-BINDING PROTEIN RELATED"/>
    <property type="match status" value="1"/>
</dbReference>
<dbReference type="Gene3D" id="4.10.60.10">
    <property type="entry name" value="Zinc finger, CCHC-type"/>
    <property type="match status" value="1"/>
</dbReference>
<name>A0AAW0RE78_9PEZI</name>
<dbReference type="GO" id="GO:0045131">
    <property type="term" value="F:pre-mRNA branch point binding"/>
    <property type="evidence" value="ECO:0007669"/>
    <property type="project" value="UniProtKB-UniRule"/>
</dbReference>
<protein>
    <recommendedName>
        <fullName evidence="3 12">Branchpoint-bridging protein</fullName>
    </recommendedName>
</protein>
<evidence type="ECO:0000256" key="9">
    <source>
        <dbReference type="ARBA" id="ARBA00023187"/>
    </source>
</evidence>
<evidence type="ECO:0000256" key="3">
    <source>
        <dbReference type="ARBA" id="ARBA00017984"/>
    </source>
</evidence>
<feature type="region of interest" description="Disordered" evidence="13">
    <location>
        <begin position="290"/>
        <end position="321"/>
    </location>
</feature>
<evidence type="ECO:0000256" key="1">
    <source>
        <dbReference type="ARBA" id="ARBA00004123"/>
    </source>
</evidence>
<evidence type="ECO:0000313" key="16">
    <source>
        <dbReference type="Proteomes" id="UP001392437"/>
    </source>
</evidence>
<dbReference type="EMBL" id="JAQQWP010000001">
    <property type="protein sequence ID" value="KAK8133158.1"/>
    <property type="molecule type" value="Genomic_DNA"/>
</dbReference>
<evidence type="ECO:0000256" key="5">
    <source>
        <dbReference type="ARBA" id="ARBA00022723"/>
    </source>
</evidence>
<keyword evidence="4 12" id="KW-0507">mRNA processing</keyword>
<evidence type="ECO:0000259" key="14">
    <source>
        <dbReference type="PROSITE" id="PS50158"/>
    </source>
</evidence>
<dbReference type="Pfam" id="PF22675">
    <property type="entry name" value="KH-I_KHDC4-BBP"/>
    <property type="match status" value="1"/>
</dbReference>
<gene>
    <name evidence="15" type="ORF">PG999_001331</name>
</gene>
<keyword evidence="5 12" id="KW-0479">Metal-binding</keyword>
<keyword evidence="12" id="KW-0747">Spliceosome</keyword>
<dbReference type="Gene3D" id="3.30.1370.10">
    <property type="entry name" value="K Homology domain, type 1"/>
    <property type="match status" value="1"/>
</dbReference>
<dbReference type="PANTHER" id="PTHR11208:SF45">
    <property type="entry name" value="SPLICING FACTOR 1"/>
    <property type="match status" value="1"/>
</dbReference>
<dbReference type="InterPro" id="IPR036875">
    <property type="entry name" value="Znf_CCHC_sf"/>
</dbReference>
<keyword evidence="16" id="KW-1185">Reference proteome</keyword>